<gene>
    <name evidence="2" type="ORF">D6C00_12700</name>
</gene>
<evidence type="ECO:0000313" key="3">
    <source>
        <dbReference type="Proteomes" id="UP000287798"/>
    </source>
</evidence>
<dbReference type="Proteomes" id="UP000287798">
    <property type="component" value="Unassembled WGS sequence"/>
</dbReference>
<dbReference type="RefSeq" id="WP_125182041.1">
    <property type="nucleotide sequence ID" value="NZ_QZMU01000001.1"/>
</dbReference>
<sequence length="174" mass="19293">MLNELFTRPPVLGFAAWSGTGKTTLLEQLLPLLRGQGLRIGLIKHAHHDFDIDRPGKDSYRLRHAGAGQVLIASGRRWALMTETPDPDEAELAQLITRLDREALDLILVEGFRHERFPKLELHRAATGKPLLYPGDDSIMAVLSDVALDTPLPQLDINDVPAIAAFILNHVRST</sequence>
<dbReference type="InterPro" id="IPR052539">
    <property type="entry name" value="MGD_biosynthesis_adapter"/>
</dbReference>
<evidence type="ECO:0000259" key="1">
    <source>
        <dbReference type="Pfam" id="PF03205"/>
    </source>
</evidence>
<dbReference type="InterPro" id="IPR004435">
    <property type="entry name" value="MobB_dom"/>
</dbReference>
<dbReference type="GO" id="GO:0006777">
    <property type="term" value="P:Mo-molybdopterin cofactor biosynthetic process"/>
    <property type="evidence" value="ECO:0007669"/>
    <property type="project" value="InterPro"/>
</dbReference>
<protein>
    <submittedName>
        <fullName evidence="2">Molybdopterin-guanine dinucleotide biosynthesis protein B</fullName>
    </submittedName>
</protein>
<dbReference type="EMBL" id="QZMU01000001">
    <property type="protein sequence ID" value="RRQ22702.1"/>
    <property type="molecule type" value="Genomic_DNA"/>
</dbReference>
<dbReference type="Pfam" id="PF03205">
    <property type="entry name" value="MobB"/>
    <property type="match status" value="1"/>
</dbReference>
<keyword evidence="3" id="KW-1185">Reference proteome</keyword>
<dbReference type="PANTHER" id="PTHR40072:SF1">
    <property type="entry name" value="MOLYBDOPTERIN-GUANINE DINUCLEOTIDE BIOSYNTHESIS ADAPTER PROTEIN"/>
    <property type="match status" value="1"/>
</dbReference>
<accession>A0A426QLQ9</accession>
<dbReference type="CDD" id="cd03116">
    <property type="entry name" value="MobB"/>
    <property type="match status" value="1"/>
</dbReference>
<dbReference type="FunFam" id="3.40.50.300:FF:000920">
    <property type="entry name" value="Molybdopterin-guanine dinucleotide biosynthesis protein B"/>
    <property type="match status" value="1"/>
</dbReference>
<evidence type="ECO:0000313" key="2">
    <source>
        <dbReference type="EMBL" id="RRQ22702.1"/>
    </source>
</evidence>
<dbReference type="AlphaFoldDB" id="A0A426QLQ9"/>
<organism evidence="2 3">
    <name type="scientific">Thiohalobacter thiocyanaticus</name>
    <dbReference type="NCBI Taxonomy" id="585455"/>
    <lineage>
        <taxon>Bacteria</taxon>
        <taxon>Pseudomonadati</taxon>
        <taxon>Pseudomonadota</taxon>
        <taxon>Gammaproteobacteria</taxon>
        <taxon>Thiohalobacterales</taxon>
        <taxon>Thiohalobacteraceae</taxon>
        <taxon>Thiohalobacter</taxon>
    </lineage>
</organism>
<proteinExistence type="predicted"/>
<dbReference type="OrthoDB" id="9788394at2"/>
<dbReference type="GO" id="GO:0005525">
    <property type="term" value="F:GTP binding"/>
    <property type="evidence" value="ECO:0007669"/>
    <property type="project" value="InterPro"/>
</dbReference>
<dbReference type="NCBIfam" id="NF008021">
    <property type="entry name" value="PRK10751.1"/>
    <property type="match status" value="1"/>
</dbReference>
<feature type="domain" description="Molybdopterin-guanine dinucleotide biosynthesis protein B (MobB)" evidence="1">
    <location>
        <begin position="11"/>
        <end position="145"/>
    </location>
</feature>
<dbReference type="PANTHER" id="PTHR40072">
    <property type="entry name" value="MOLYBDOPTERIN-GUANINE DINUCLEOTIDE BIOSYNTHESIS ADAPTER PROTEIN-RELATED"/>
    <property type="match status" value="1"/>
</dbReference>
<reference evidence="2 3" key="1">
    <citation type="journal article" date="2010" name="Int. J. Syst. Evol. Microbiol.">
        <title>Thiohalobacter thiocyanaticus gen. nov., sp. nov., a moderately halophilic, sulfur-oxidizing gammaproteobacterium from hypersaline lakes, that utilizes thiocyanate.</title>
        <authorList>
            <person name="Sorokin D.Y."/>
            <person name="Kovaleva O.L."/>
            <person name="Tourova T.P."/>
            <person name="Muyzer G."/>
        </authorList>
    </citation>
    <scope>NUCLEOTIDE SEQUENCE [LARGE SCALE GENOMIC DNA]</scope>
    <source>
        <strain evidence="2 3">Hrh1</strain>
    </source>
</reference>
<dbReference type="SUPFAM" id="SSF52540">
    <property type="entry name" value="P-loop containing nucleoside triphosphate hydrolases"/>
    <property type="match status" value="1"/>
</dbReference>
<dbReference type="InterPro" id="IPR027417">
    <property type="entry name" value="P-loop_NTPase"/>
</dbReference>
<name>A0A426QLQ9_9GAMM</name>
<dbReference type="NCBIfam" id="TIGR00176">
    <property type="entry name" value="mobB"/>
    <property type="match status" value="1"/>
</dbReference>
<dbReference type="Gene3D" id="3.40.50.300">
    <property type="entry name" value="P-loop containing nucleotide triphosphate hydrolases"/>
    <property type="match status" value="1"/>
</dbReference>
<comment type="caution">
    <text evidence="2">The sequence shown here is derived from an EMBL/GenBank/DDBJ whole genome shotgun (WGS) entry which is preliminary data.</text>
</comment>